<keyword evidence="1" id="KW-0677">Repeat</keyword>
<organism evidence="3">
    <name type="scientific">Haptolina brevifila</name>
    <dbReference type="NCBI Taxonomy" id="156173"/>
    <lineage>
        <taxon>Eukaryota</taxon>
        <taxon>Haptista</taxon>
        <taxon>Haptophyta</taxon>
        <taxon>Prymnesiophyceae</taxon>
        <taxon>Prymnesiales</taxon>
        <taxon>Prymnesiaceae</taxon>
        <taxon>Haptolina</taxon>
    </lineage>
</organism>
<name>A0A7S2ITL5_9EUKA</name>
<dbReference type="EMBL" id="HBGU01068165">
    <property type="protein sequence ID" value="CAD9528691.1"/>
    <property type="molecule type" value="Transcribed_RNA"/>
</dbReference>
<dbReference type="AlphaFoldDB" id="A0A7S2ITL5"/>
<gene>
    <name evidence="3" type="ORF">CBRE1094_LOCUS37156</name>
</gene>
<sequence>MRTVPLVEALLQAPGIDVNLPERANGATPLEEAVHTRFAAGSPEIVKLLLKAPGIDVNGRNEKSGRTVVHQAALRSEVEILNLLVQTDGVDANAADNRGLTPLYLVDHLIDDKKKAAELREILKQAS</sequence>
<dbReference type="InterPro" id="IPR036770">
    <property type="entry name" value="Ankyrin_rpt-contain_sf"/>
</dbReference>
<dbReference type="PANTHER" id="PTHR24201:SF16">
    <property type="entry name" value="ANKYRIN-1-LIKE-RELATED"/>
    <property type="match status" value="1"/>
</dbReference>
<proteinExistence type="predicted"/>
<dbReference type="SMART" id="SM00248">
    <property type="entry name" value="ANK"/>
    <property type="match status" value="2"/>
</dbReference>
<evidence type="ECO:0000313" key="3">
    <source>
        <dbReference type="EMBL" id="CAD9528691.1"/>
    </source>
</evidence>
<accession>A0A7S2ITL5</accession>
<reference evidence="3" key="1">
    <citation type="submission" date="2021-01" db="EMBL/GenBank/DDBJ databases">
        <authorList>
            <person name="Corre E."/>
            <person name="Pelletier E."/>
            <person name="Niang G."/>
            <person name="Scheremetjew M."/>
            <person name="Finn R."/>
            <person name="Kale V."/>
            <person name="Holt S."/>
            <person name="Cochrane G."/>
            <person name="Meng A."/>
            <person name="Brown T."/>
            <person name="Cohen L."/>
        </authorList>
    </citation>
    <scope>NUCLEOTIDE SEQUENCE</scope>
    <source>
        <strain evidence="3">UTEX LB 985</strain>
    </source>
</reference>
<protein>
    <recommendedName>
        <fullName evidence="4">Ankyrin repeat domain-containing protein</fullName>
    </recommendedName>
</protein>
<dbReference type="GO" id="GO:0005634">
    <property type="term" value="C:nucleus"/>
    <property type="evidence" value="ECO:0007669"/>
    <property type="project" value="TreeGrafter"/>
</dbReference>
<dbReference type="PANTHER" id="PTHR24201">
    <property type="entry name" value="ANK_REP_REGION DOMAIN-CONTAINING PROTEIN"/>
    <property type="match status" value="1"/>
</dbReference>
<dbReference type="Gene3D" id="1.25.40.20">
    <property type="entry name" value="Ankyrin repeat-containing domain"/>
    <property type="match status" value="1"/>
</dbReference>
<evidence type="ECO:0000256" key="2">
    <source>
        <dbReference type="ARBA" id="ARBA00023043"/>
    </source>
</evidence>
<dbReference type="InterPro" id="IPR050776">
    <property type="entry name" value="Ank_Repeat/CDKN_Inhibitor"/>
</dbReference>
<dbReference type="InterPro" id="IPR002110">
    <property type="entry name" value="Ankyrin_rpt"/>
</dbReference>
<evidence type="ECO:0008006" key="4">
    <source>
        <dbReference type="Google" id="ProtNLM"/>
    </source>
</evidence>
<dbReference type="SUPFAM" id="SSF48403">
    <property type="entry name" value="Ankyrin repeat"/>
    <property type="match status" value="1"/>
</dbReference>
<evidence type="ECO:0000256" key="1">
    <source>
        <dbReference type="ARBA" id="ARBA00022737"/>
    </source>
</evidence>
<keyword evidence="2" id="KW-0040">ANK repeat</keyword>
<dbReference type="Pfam" id="PF12796">
    <property type="entry name" value="Ank_2"/>
    <property type="match status" value="1"/>
</dbReference>